<dbReference type="EMBL" id="BMIF01000001">
    <property type="protein sequence ID" value="GGA53663.1"/>
    <property type="molecule type" value="Genomic_DNA"/>
</dbReference>
<reference evidence="1" key="1">
    <citation type="journal article" date="2014" name="Int. J. Syst. Evol. Microbiol.">
        <title>Complete genome sequence of Corynebacterium casei LMG S-19264T (=DSM 44701T), isolated from a smear-ripened cheese.</title>
        <authorList>
            <consortium name="US DOE Joint Genome Institute (JGI-PGF)"/>
            <person name="Walter F."/>
            <person name="Albersmeier A."/>
            <person name="Kalinowski J."/>
            <person name="Ruckert C."/>
        </authorList>
    </citation>
    <scope>NUCLEOTIDE SEQUENCE</scope>
    <source>
        <strain evidence="1">CGMCC 1.15320</strain>
    </source>
</reference>
<evidence type="ECO:0000313" key="1">
    <source>
        <dbReference type="EMBL" id="GGA53663.1"/>
    </source>
</evidence>
<dbReference type="RefSeq" id="WP_188719246.1">
    <property type="nucleotide sequence ID" value="NZ_BMIF01000001.1"/>
</dbReference>
<keyword evidence="2" id="KW-1185">Reference proteome</keyword>
<proteinExistence type="predicted"/>
<gene>
    <name evidence="1" type="ORF">GCM10011385_03940</name>
</gene>
<reference evidence="1" key="2">
    <citation type="submission" date="2020-09" db="EMBL/GenBank/DDBJ databases">
        <authorList>
            <person name="Sun Q."/>
            <person name="Zhou Y."/>
        </authorList>
    </citation>
    <scope>NUCLEOTIDE SEQUENCE</scope>
    <source>
        <strain evidence="1">CGMCC 1.15320</strain>
    </source>
</reference>
<dbReference type="AlphaFoldDB" id="A0A916RGM6"/>
<evidence type="ECO:0000313" key="2">
    <source>
        <dbReference type="Proteomes" id="UP000636264"/>
    </source>
</evidence>
<dbReference type="Proteomes" id="UP000636264">
    <property type="component" value="Unassembled WGS sequence"/>
</dbReference>
<organism evidence="1 2">
    <name type="scientific">Nitratireductor aestuarii</name>
    <dbReference type="NCBI Taxonomy" id="1735103"/>
    <lineage>
        <taxon>Bacteria</taxon>
        <taxon>Pseudomonadati</taxon>
        <taxon>Pseudomonadota</taxon>
        <taxon>Alphaproteobacteria</taxon>
        <taxon>Hyphomicrobiales</taxon>
        <taxon>Phyllobacteriaceae</taxon>
        <taxon>Nitratireductor</taxon>
    </lineage>
</organism>
<comment type="caution">
    <text evidence="1">The sequence shown here is derived from an EMBL/GenBank/DDBJ whole genome shotgun (WGS) entry which is preliminary data.</text>
</comment>
<accession>A0A916RGM6</accession>
<name>A0A916RGM6_9HYPH</name>
<sequence>MSTSSRFEAIREPMGLWCIWDIDRDVVADFADHPLVGLADDEAKSAILLLTNLPERSSAPRILGKSV</sequence>
<protein>
    <submittedName>
        <fullName evidence="1">Uncharacterized protein</fullName>
    </submittedName>
</protein>